<dbReference type="EMBL" id="SDMQ01000014">
    <property type="protein sequence ID" value="TBT83127.1"/>
    <property type="molecule type" value="Genomic_DNA"/>
</dbReference>
<evidence type="ECO:0000256" key="10">
    <source>
        <dbReference type="ARBA" id="ARBA00022840"/>
    </source>
</evidence>
<evidence type="ECO:0000256" key="6">
    <source>
        <dbReference type="ARBA" id="ARBA00022679"/>
    </source>
</evidence>
<keyword evidence="5" id="KW-0997">Cell inner membrane</keyword>
<dbReference type="GO" id="GO:0005886">
    <property type="term" value="C:plasma membrane"/>
    <property type="evidence" value="ECO:0007669"/>
    <property type="project" value="UniProtKB-SubCell"/>
</dbReference>
<evidence type="ECO:0000256" key="7">
    <source>
        <dbReference type="ARBA" id="ARBA00022692"/>
    </source>
</evidence>
<dbReference type="OrthoDB" id="9812433at2"/>
<evidence type="ECO:0000256" key="11">
    <source>
        <dbReference type="ARBA" id="ARBA00022989"/>
    </source>
</evidence>
<comment type="subcellular location">
    <subcellularLocation>
        <location evidence="1">Cell inner membrane</location>
        <topology evidence="1">Multi-pass membrane protein</topology>
    </subcellularLocation>
</comment>
<dbReference type="GO" id="GO:0004713">
    <property type="term" value="F:protein tyrosine kinase activity"/>
    <property type="evidence" value="ECO:0007669"/>
    <property type="project" value="TreeGrafter"/>
</dbReference>
<evidence type="ECO:0000256" key="4">
    <source>
        <dbReference type="ARBA" id="ARBA00022475"/>
    </source>
</evidence>
<dbReference type="RefSeq" id="WP_131169512.1">
    <property type="nucleotide sequence ID" value="NZ_SDMQ01000014.1"/>
</dbReference>
<keyword evidence="11 16" id="KW-1133">Transmembrane helix</keyword>
<feature type="region of interest" description="Disordered" evidence="15">
    <location>
        <begin position="472"/>
        <end position="523"/>
    </location>
</feature>
<evidence type="ECO:0000256" key="2">
    <source>
        <dbReference type="ARBA" id="ARBA00006683"/>
    </source>
</evidence>
<keyword evidence="8" id="KW-0547">Nucleotide-binding</keyword>
<keyword evidence="7 16" id="KW-0812">Transmembrane</keyword>
<organism evidence="19 20">
    <name type="scientific">Propioniciclava sinopodophylli</name>
    <dbReference type="NCBI Taxonomy" id="1837344"/>
    <lineage>
        <taxon>Bacteria</taxon>
        <taxon>Bacillati</taxon>
        <taxon>Actinomycetota</taxon>
        <taxon>Actinomycetes</taxon>
        <taxon>Propionibacteriales</taxon>
        <taxon>Propionibacteriaceae</taxon>
        <taxon>Propioniciclava</taxon>
    </lineage>
</organism>
<evidence type="ECO:0000313" key="20">
    <source>
        <dbReference type="Proteomes" id="UP000292373"/>
    </source>
</evidence>
<dbReference type="PANTHER" id="PTHR32309:SF31">
    <property type="entry name" value="CAPSULAR EXOPOLYSACCHARIDE FAMILY"/>
    <property type="match status" value="1"/>
</dbReference>
<evidence type="ECO:0000256" key="12">
    <source>
        <dbReference type="ARBA" id="ARBA00023136"/>
    </source>
</evidence>
<feature type="domain" description="Polysaccharide chain length determinant N-terminal" evidence="17">
    <location>
        <begin position="2"/>
        <end position="71"/>
    </location>
</feature>
<keyword evidence="13" id="KW-0829">Tyrosine-protein kinase</keyword>
<keyword evidence="4" id="KW-1003">Cell membrane</keyword>
<comment type="similarity">
    <text evidence="3">Belongs to the etk/wzc family.</text>
</comment>
<evidence type="ECO:0000256" key="16">
    <source>
        <dbReference type="SAM" id="Phobius"/>
    </source>
</evidence>
<evidence type="ECO:0000256" key="9">
    <source>
        <dbReference type="ARBA" id="ARBA00022777"/>
    </source>
</evidence>
<dbReference type="PANTHER" id="PTHR32309">
    <property type="entry name" value="TYROSINE-PROTEIN KINASE"/>
    <property type="match status" value="1"/>
</dbReference>
<proteinExistence type="inferred from homology"/>
<evidence type="ECO:0000256" key="14">
    <source>
        <dbReference type="ARBA" id="ARBA00053015"/>
    </source>
</evidence>
<dbReference type="Gene3D" id="3.40.50.300">
    <property type="entry name" value="P-loop containing nucleotide triphosphate hydrolases"/>
    <property type="match status" value="1"/>
</dbReference>
<dbReference type="InterPro" id="IPR003856">
    <property type="entry name" value="LPS_length_determ_N"/>
</dbReference>
<gene>
    <name evidence="19" type="ORF">ET989_12585</name>
</gene>
<dbReference type="InterPro" id="IPR050445">
    <property type="entry name" value="Bact_polysacc_biosynth/exp"/>
</dbReference>
<dbReference type="InterPro" id="IPR027417">
    <property type="entry name" value="P-loop_NTPase"/>
</dbReference>
<keyword evidence="20" id="KW-1185">Reference proteome</keyword>
<dbReference type="Proteomes" id="UP000292373">
    <property type="component" value="Unassembled WGS sequence"/>
</dbReference>
<evidence type="ECO:0000256" key="13">
    <source>
        <dbReference type="ARBA" id="ARBA00023137"/>
    </source>
</evidence>
<name>A0A4Q9KC99_9ACTN</name>
<comment type="caution">
    <text evidence="19">The sequence shown here is derived from an EMBL/GenBank/DDBJ whole genome shotgun (WGS) entry which is preliminary data.</text>
</comment>
<evidence type="ECO:0000256" key="1">
    <source>
        <dbReference type="ARBA" id="ARBA00004429"/>
    </source>
</evidence>
<evidence type="ECO:0000259" key="17">
    <source>
        <dbReference type="Pfam" id="PF02706"/>
    </source>
</evidence>
<dbReference type="Pfam" id="PF13614">
    <property type="entry name" value="AAA_31"/>
    <property type="match status" value="1"/>
</dbReference>
<comment type="similarity">
    <text evidence="2">Belongs to the CpsC/CapA family.</text>
</comment>
<dbReference type="Pfam" id="PF02706">
    <property type="entry name" value="Wzz"/>
    <property type="match status" value="1"/>
</dbReference>
<keyword evidence="12 16" id="KW-0472">Membrane</keyword>
<evidence type="ECO:0000313" key="19">
    <source>
        <dbReference type="EMBL" id="TBT83127.1"/>
    </source>
</evidence>
<feature type="transmembrane region" description="Helical" evidence="16">
    <location>
        <begin position="185"/>
        <end position="203"/>
    </location>
</feature>
<sequence length="523" mass="55635">MSLHDFIKILRQRWWVILLCTLVAAVAMFIVTPARGDTTQKIGNYTATTVVLVGDRAQPAPSRNDPAPSVQRASMGRIELFIKTGEVPKRAAQKLNYRDDPALLAAGLTVTSDPLSESITIATTAADGQRAALVANTFAQEAVAFFDEAPAGAGSAQLTILQEATPIPNRSTEGFVIPPDRNIRTALAALVGLLVGLALALVLDRLDSRLRTRTEVADALRMPVIAEVPRLKRGDRSDGTILTLSKPLSIYADGYRAARTALMHLPTQQVQGDWSPRRASGVPEEDAAENAHVILTTSAHAGEGKSTSVANLAASFAETGLRVLVLDADLRSPDVHTKFDVPQGAGISDYLTNRGATELADIMRPTSIEGVRIVTAGTRLDYPASLTSRLAPLLDDARKNADIILIDTAPLLAASDVFDILPLADAIVVVVRAGRLTENAASRVAELLGRFRVPVTGAILIGGHVRKADYGSGYGYGDTPTRGKIRGANRSATRPSIPTRDDVPVSPDEPVSTGDDAPRRSRP</sequence>
<dbReference type="SUPFAM" id="SSF52540">
    <property type="entry name" value="P-loop containing nucleoside triphosphate hydrolases"/>
    <property type="match status" value="1"/>
</dbReference>
<feature type="domain" description="AAA" evidence="18">
    <location>
        <begin position="293"/>
        <end position="441"/>
    </location>
</feature>
<evidence type="ECO:0000256" key="8">
    <source>
        <dbReference type="ARBA" id="ARBA00022741"/>
    </source>
</evidence>
<protein>
    <submittedName>
        <fullName evidence="19">Protein tyrosine kinase</fullName>
    </submittedName>
</protein>
<dbReference type="AlphaFoldDB" id="A0A4Q9KC99"/>
<keyword evidence="10" id="KW-0067">ATP-binding</keyword>
<evidence type="ECO:0000256" key="5">
    <source>
        <dbReference type="ARBA" id="ARBA00022519"/>
    </source>
</evidence>
<evidence type="ECO:0000259" key="18">
    <source>
        <dbReference type="Pfam" id="PF13614"/>
    </source>
</evidence>
<keyword evidence="9 19" id="KW-0418">Kinase</keyword>
<dbReference type="InterPro" id="IPR005702">
    <property type="entry name" value="Wzc-like_C"/>
</dbReference>
<dbReference type="InterPro" id="IPR025669">
    <property type="entry name" value="AAA_dom"/>
</dbReference>
<evidence type="ECO:0000256" key="3">
    <source>
        <dbReference type="ARBA" id="ARBA00008883"/>
    </source>
</evidence>
<accession>A0A4Q9KC99</accession>
<reference evidence="19 20" key="1">
    <citation type="submission" date="2019-01" db="EMBL/GenBank/DDBJ databases">
        <title>Lactibacter flavus gen. nov., sp. nov., a novel bacterium of the family Propionibacteriaceae isolated from raw milk and dairy products.</title>
        <authorList>
            <person name="Huptas C."/>
            <person name="Wenning M."/>
            <person name="Breitenwieser F."/>
            <person name="Doll E."/>
            <person name="Von Neubeck M."/>
            <person name="Busse H.-J."/>
            <person name="Scherer S."/>
        </authorList>
    </citation>
    <scope>NUCLEOTIDE SEQUENCE [LARGE SCALE GENOMIC DNA]</scope>
    <source>
        <strain evidence="19 20">KCTC 33808</strain>
    </source>
</reference>
<keyword evidence="6" id="KW-0808">Transferase</keyword>
<dbReference type="CDD" id="cd05387">
    <property type="entry name" value="BY-kinase"/>
    <property type="match status" value="1"/>
</dbReference>
<evidence type="ECO:0000256" key="15">
    <source>
        <dbReference type="SAM" id="MobiDB-lite"/>
    </source>
</evidence>
<comment type="catalytic activity">
    <reaction evidence="14">
        <text>L-tyrosyl-[protein] + ATP = O-phospho-L-tyrosyl-[protein] + ADP + H(+)</text>
        <dbReference type="Rhea" id="RHEA:10596"/>
        <dbReference type="Rhea" id="RHEA-COMP:10136"/>
        <dbReference type="Rhea" id="RHEA-COMP:20101"/>
        <dbReference type="ChEBI" id="CHEBI:15378"/>
        <dbReference type="ChEBI" id="CHEBI:30616"/>
        <dbReference type="ChEBI" id="CHEBI:46858"/>
        <dbReference type="ChEBI" id="CHEBI:61978"/>
        <dbReference type="ChEBI" id="CHEBI:456216"/>
    </reaction>
</comment>